<evidence type="ECO:0000259" key="3">
    <source>
        <dbReference type="Pfam" id="PF13786"/>
    </source>
</evidence>
<dbReference type="EMBL" id="JAOTPO010000018">
    <property type="protein sequence ID" value="MDE5415604.1"/>
    <property type="molecule type" value="Genomic_DNA"/>
</dbReference>
<gene>
    <name evidence="4" type="ORF">N7Z68_19850</name>
</gene>
<protein>
    <submittedName>
        <fullName evidence="4">DUF4179 domain-containing protein</fullName>
    </submittedName>
</protein>
<proteinExistence type="predicted"/>
<evidence type="ECO:0000256" key="1">
    <source>
        <dbReference type="SAM" id="MobiDB-lite"/>
    </source>
</evidence>
<reference evidence="4" key="1">
    <citation type="submission" date="2024-05" db="EMBL/GenBank/DDBJ databases">
        <title>Alkalihalobacillus sp. strain MEB203 novel alkaliphilic bacterium from Lonar Lake, India.</title>
        <authorList>
            <person name="Joshi A."/>
            <person name="Thite S."/>
            <person name="Mengade P."/>
        </authorList>
    </citation>
    <scope>NUCLEOTIDE SEQUENCE</scope>
    <source>
        <strain evidence="4">MEB 203</strain>
    </source>
</reference>
<evidence type="ECO:0000313" key="5">
    <source>
        <dbReference type="Proteomes" id="UP001148125"/>
    </source>
</evidence>
<keyword evidence="5" id="KW-1185">Reference proteome</keyword>
<feature type="region of interest" description="Disordered" evidence="1">
    <location>
        <begin position="1"/>
        <end position="20"/>
    </location>
</feature>
<evidence type="ECO:0000256" key="2">
    <source>
        <dbReference type="SAM" id="Phobius"/>
    </source>
</evidence>
<feature type="domain" description="DUF4179" evidence="3">
    <location>
        <begin position="46"/>
        <end position="131"/>
    </location>
</feature>
<keyword evidence="2" id="KW-1133">Transmembrane helix</keyword>
<evidence type="ECO:0000313" key="4">
    <source>
        <dbReference type="EMBL" id="MDE5415604.1"/>
    </source>
</evidence>
<organism evidence="4 5">
    <name type="scientific">Alkalihalobacterium chitinilyticum</name>
    <dbReference type="NCBI Taxonomy" id="2980103"/>
    <lineage>
        <taxon>Bacteria</taxon>
        <taxon>Bacillati</taxon>
        <taxon>Bacillota</taxon>
        <taxon>Bacilli</taxon>
        <taxon>Bacillales</taxon>
        <taxon>Bacillaceae</taxon>
        <taxon>Alkalihalobacterium</taxon>
    </lineage>
</organism>
<name>A0ABT5VMW1_9BACI</name>
<feature type="transmembrane region" description="Helical" evidence="2">
    <location>
        <begin position="47"/>
        <end position="66"/>
    </location>
</feature>
<accession>A0ABT5VMW1</accession>
<dbReference type="Gene3D" id="2.60.40.1630">
    <property type="entry name" value="bacillus anthracis domain"/>
    <property type="match status" value="1"/>
</dbReference>
<dbReference type="RefSeq" id="WP_275120206.1">
    <property type="nucleotide sequence ID" value="NZ_JAOTPO010000018.1"/>
</dbReference>
<keyword evidence="2" id="KW-0472">Membrane</keyword>
<sequence length="351" mass="40163">MNDLDKQLSERLRQNVKEPPASVVERMNKTLNSLPERKERAPKNYKVMFGVVAAFFLMVIISMPMFQSVVPQGVQEDSLQERIFQLVGEAGLEQLSKEGLTFPMNLSATSNDITIEITEAMFDGTRLYFGFIETHSEPIDLVAVSEEDLAFKESRFFVGDRGDYYHMLGGKPTRQLSETKVAGVFGSSFVGDVNQLENINITVYRGGEYAGEWEFLIDEIPVIEGVSSFSVDEMYLVDEQYEFYIEKVIQTPVTIEVYYSFDYALNSSTKETHDYYEMTVRDLEGEPYEGIYIGDIDQNRLYRVLTNGQDKGIRLQYNKFLIANENDVDTVQIQKLNEEAVLDVIIELDDE</sequence>
<dbReference type="Pfam" id="PF13786">
    <property type="entry name" value="DUF4179"/>
    <property type="match status" value="1"/>
</dbReference>
<comment type="caution">
    <text evidence="4">The sequence shown here is derived from an EMBL/GenBank/DDBJ whole genome shotgun (WGS) entry which is preliminary data.</text>
</comment>
<dbReference type="Proteomes" id="UP001148125">
    <property type="component" value="Unassembled WGS sequence"/>
</dbReference>
<feature type="compositionally biased region" description="Basic and acidic residues" evidence="1">
    <location>
        <begin position="1"/>
        <end position="16"/>
    </location>
</feature>
<keyword evidence="2" id="KW-0812">Transmembrane</keyword>
<dbReference type="InterPro" id="IPR025436">
    <property type="entry name" value="DUF4179"/>
</dbReference>